<name>A0A4U0SQL8_9ACTN</name>
<evidence type="ECO:0000313" key="3">
    <source>
        <dbReference type="Proteomes" id="UP000305778"/>
    </source>
</evidence>
<feature type="region of interest" description="Disordered" evidence="1">
    <location>
        <begin position="1"/>
        <end position="20"/>
    </location>
</feature>
<dbReference type="EMBL" id="SUMC01000013">
    <property type="protein sequence ID" value="TKA10531.1"/>
    <property type="molecule type" value="Genomic_DNA"/>
</dbReference>
<reference evidence="2 3" key="1">
    <citation type="submission" date="2019-04" db="EMBL/GenBank/DDBJ databases">
        <title>Streptomyces oryziradicis sp. nov., a novel actinomycete isolated from rhizosphere soil of rice (Oryza sativa L.).</title>
        <authorList>
            <person name="Li C."/>
        </authorList>
    </citation>
    <scope>NUCLEOTIDE SEQUENCE [LARGE SCALE GENOMIC DNA]</scope>
    <source>
        <strain evidence="2 3">NEAU-C40</strain>
    </source>
</reference>
<proteinExistence type="predicted"/>
<evidence type="ECO:0000313" key="2">
    <source>
        <dbReference type="EMBL" id="TKA10531.1"/>
    </source>
</evidence>
<dbReference type="AlphaFoldDB" id="A0A4U0SQL8"/>
<dbReference type="RefSeq" id="WP_136724602.1">
    <property type="nucleotide sequence ID" value="NZ_SUMC01000013.1"/>
</dbReference>
<protein>
    <submittedName>
        <fullName evidence="2">Uncharacterized protein</fullName>
    </submittedName>
</protein>
<dbReference type="Proteomes" id="UP000305778">
    <property type="component" value="Unassembled WGS sequence"/>
</dbReference>
<accession>A0A4U0SQL8</accession>
<keyword evidence="3" id="KW-1185">Reference proteome</keyword>
<organism evidence="2 3">
    <name type="scientific">Actinacidiphila oryziradicis</name>
    <dbReference type="NCBI Taxonomy" id="2571141"/>
    <lineage>
        <taxon>Bacteria</taxon>
        <taxon>Bacillati</taxon>
        <taxon>Actinomycetota</taxon>
        <taxon>Actinomycetes</taxon>
        <taxon>Kitasatosporales</taxon>
        <taxon>Streptomycetaceae</taxon>
        <taxon>Actinacidiphila</taxon>
    </lineage>
</organism>
<gene>
    <name evidence="2" type="ORF">FCI23_16220</name>
</gene>
<comment type="caution">
    <text evidence="2">The sequence shown here is derived from an EMBL/GenBank/DDBJ whole genome shotgun (WGS) entry which is preliminary data.</text>
</comment>
<sequence length="73" mass="8342">MLHEVRAEYDPDESPGQPDARVTRWHMVREMGTTAMCGRELDPKSAVLPADDWGRTREPFCHTCGALYLREVP</sequence>
<evidence type="ECO:0000256" key="1">
    <source>
        <dbReference type="SAM" id="MobiDB-lite"/>
    </source>
</evidence>
<dbReference type="OrthoDB" id="3854519at2"/>